<evidence type="ECO:0000313" key="2">
    <source>
        <dbReference type="Proteomes" id="UP000254572"/>
    </source>
</evidence>
<name>A0A381E831_9GAMM</name>
<protein>
    <submittedName>
        <fullName evidence="1">Uncharacterized protein</fullName>
    </submittedName>
</protein>
<reference evidence="1 2" key="1">
    <citation type="submission" date="2018-06" db="EMBL/GenBank/DDBJ databases">
        <authorList>
            <consortium name="Pathogen Informatics"/>
            <person name="Doyle S."/>
        </authorList>
    </citation>
    <scope>NUCLEOTIDE SEQUENCE [LARGE SCALE GENOMIC DNA]</scope>
    <source>
        <strain evidence="1 2">NCTC13294</strain>
    </source>
</reference>
<proteinExistence type="predicted"/>
<dbReference type="RefSeq" id="WP_115611641.1">
    <property type="nucleotide sequence ID" value="NZ_JBHLZC010000005.1"/>
</dbReference>
<organism evidence="1 2">
    <name type="scientific">Cardiobacterium valvarum</name>
    <dbReference type="NCBI Taxonomy" id="194702"/>
    <lineage>
        <taxon>Bacteria</taxon>
        <taxon>Pseudomonadati</taxon>
        <taxon>Pseudomonadota</taxon>
        <taxon>Gammaproteobacteria</taxon>
        <taxon>Cardiobacteriales</taxon>
        <taxon>Cardiobacteriaceae</taxon>
        <taxon>Cardiobacterium</taxon>
    </lineage>
</organism>
<gene>
    <name evidence="1" type="ORF">NCTC13294_01356</name>
</gene>
<dbReference type="EMBL" id="UFUW01000001">
    <property type="protein sequence ID" value="SUX22852.1"/>
    <property type="molecule type" value="Genomic_DNA"/>
</dbReference>
<keyword evidence="2" id="KW-1185">Reference proteome</keyword>
<accession>A0A381E831</accession>
<sequence>MSTSTTAPAALFLPVHEDGRLWLRLELPAGSAELDQVYMSDPNDLPLPDLVIDIDVAALQRILSVFWEFRQHLYDLAIPLGMTSAEFGGKLKLARLRLCPYVDDRAILSACFTNEWSGTEYALDIGQYLPVAVDRNLACYLAQLQQSPA</sequence>
<dbReference type="AlphaFoldDB" id="A0A381E831"/>
<dbReference type="Proteomes" id="UP000254572">
    <property type="component" value="Unassembled WGS sequence"/>
</dbReference>
<evidence type="ECO:0000313" key="1">
    <source>
        <dbReference type="EMBL" id="SUX22852.1"/>
    </source>
</evidence>